<dbReference type="AlphaFoldDB" id="A0A4Z0C9P0"/>
<dbReference type="InterPro" id="IPR023772">
    <property type="entry name" value="DNA-bd_HTH_TetR-type_CS"/>
</dbReference>
<evidence type="ECO:0000256" key="3">
    <source>
        <dbReference type="ARBA" id="ARBA00023125"/>
    </source>
</evidence>
<dbReference type="InterPro" id="IPR050109">
    <property type="entry name" value="HTH-type_TetR-like_transc_reg"/>
</dbReference>
<dbReference type="Gene3D" id="1.10.357.10">
    <property type="entry name" value="Tetracycline Repressor, domain 2"/>
    <property type="match status" value="1"/>
</dbReference>
<dbReference type="GO" id="GO:0003700">
    <property type="term" value="F:DNA-binding transcription factor activity"/>
    <property type="evidence" value="ECO:0007669"/>
    <property type="project" value="TreeGrafter"/>
</dbReference>
<dbReference type="RefSeq" id="WP_135247529.1">
    <property type="nucleotide sequence ID" value="NZ_SMLK01000001.1"/>
</dbReference>
<accession>A0A4Z0C9P0</accession>
<proteinExistence type="predicted"/>
<name>A0A4Z0C9P0_9BURK</name>
<dbReference type="PROSITE" id="PS50977">
    <property type="entry name" value="HTH_TETR_2"/>
    <property type="match status" value="1"/>
</dbReference>
<dbReference type="OrthoDB" id="70491at2"/>
<dbReference type="PANTHER" id="PTHR30055:SF187">
    <property type="entry name" value="TRANSCRIPTIONAL REGULATORY PROTEIN"/>
    <property type="match status" value="1"/>
</dbReference>
<protein>
    <submittedName>
        <fullName evidence="7">TetR/AcrR family transcriptional regulator</fullName>
    </submittedName>
</protein>
<evidence type="ECO:0000256" key="1">
    <source>
        <dbReference type="ARBA" id="ARBA00022491"/>
    </source>
</evidence>
<evidence type="ECO:0000313" key="7">
    <source>
        <dbReference type="EMBL" id="TFZ07592.1"/>
    </source>
</evidence>
<reference evidence="7 8" key="1">
    <citation type="submission" date="2019-03" db="EMBL/GenBank/DDBJ databases">
        <title>Ramlibacter sp. 18x22-1, whole genome shotgun sequence.</title>
        <authorList>
            <person name="Zhang X."/>
            <person name="Feng G."/>
            <person name="Zhu H."/>
        </authorList>
    </citation>
    <scope>NUCLEOTIDE SEQUENCE [LARGE SCALE GENOMIC DNA]</scope>
    <source>
        <strain evidence="7 8">18x22-1</strain>
    </source>
</reference>
<dbReference type="PRINTS" id="PR00455">
    <property type="entry name" value="HTHTETR"/>
</dbReference>
<dbReference type="GO" id="GO:0000976">
    <property type="term" value="F:transcription cis-regulatory region binding"/>
    <property type="evidence" value="ECO:0007669"/>
    <property type="project" value="TreeGrafter"/>
</dbReference>
<dbReference type="PROSITE" id="PS01081">
    <property type="entry name" value="HTH_TETR_1"/>
    <property type="match status" value="1"/>
</dbReference>
<dbReference type="InterPro" id="IPR036271">
    <property type="entry name" value="Tet_transcr_reg_TetR-rel_C_sf"/>
</dbReference>
<keyword evidence="2" id="KW-0805">Transcription regulation</keyword>
<sequence length="197" mass="21486">MDDTTTRERLLRAAAEVFLAQGFGESSMDLVRQRAGASNGSLYHHFPTKASLADALYAQTLREFHAAVMVPIRGRASARSGVKGLVRAYVERVIAQPGQARLLHELRRTGQLEGGAGEWERANAQGFGLLRAWVDRKVDAGELRPLPFPVWIAMVFGPLLQLTPAWLAAGTPQVPPKVRQALEQAVWCAVAPPGEAR</sequence>
<evidence type="ECO:0000256" key="5">
    <source>
        <dbReference type="PROSITE-ProRule" id="PRU00335"/>
    </source>
</evidence>
<evidence type="ECO:0000259" key="6">
    <source>
        <dbReference type="PROSITE" id="PS50977"/>
    </source>
</evidence>
<keyword evidence="1" id="KW-0678">Repressor</keyword>
<keyword evidence="8" id="KW-1185">Reference proteome</keyword>
<dbReference type="Proteomes" id="UP000297839">
    <property type="component" value="Unassembled WGS sequence"/>
</dbReference>
<organism evidence="7 8">
    <name type="scientific">Ramlibacter humi</name>
    <dbReference type="NCBI Taxonomy" id="2530451"/>
    <lineage>
        <taxon>Bacteria</taxon>
        <taxon>Pseudomonadati</taxon>
        <taxon>Pseudomonadota</taxon>
        <taxon>Betaproteobacteria</taxon>
        <taxon>Burkholderiales</taxon>
        <taxon>Comamonadaceae</taxon>
        <taxon>Ramlibacter</taxon>
    </lineage>
</organism>
<gene>
    <name evidence="7" type="ORF">EZ216_00030</name>
</gene>
<dbReference type="SUPFAM" id="SSF46689">
    <property type="entry name" value="Homeodomain-like"/>
    <property type="match status" value="1"/>
</dbReference>
<feature type="domain" description="HTH tetR-type" evidence="6">
    <location>
        <begin position="4"/>
        <end position="64"/>
    </location>
</feature>
<evidence type="ECO:0000256" key="2">
    <source>
        <dbReference type="ARBA" id="ARBA00023015"/>
    </source>
</evidence>
<evidence type="ECO:0000256" key="4">
    <source>
        <dbReference type="ARBA" id="ARBA00023163"/>
    </source>
</evidence>
<dbReference type="InterPro" id="IPR009057">
    <property type="entry name" value="Homeodomain-like_sf"/>
</dbReference>
<dbReference type="InterPro" id="IPR001647">
    <property type="entry name" value="HTH_TetR"/>
</dbReference>
<evidence type="ECO:0000313" key="8">
    <source>
        <dbReference type="Proteomes" id="UP000297839"/>
    </source>
</evidence>
<feature type="DNA-binding region" description="H-T-H motif" evidence="5">
    <location>
        <begin position="27"/>
        <end position="46"/>
    </location>
</feature>
<dbReference type="Pfam" id="PF00440">
    <property type="entry name" value="TetR_N"/>
    <property type="match status" value="1"/>
</dbReference>
<keyword evidence="4" id="KW-0804">Transcription</keyword>
<dbReference type="EMBL" id="SMLK01000001">
    <property type="protein sequence ID" value="TFZ07592.1"/>
    <property type="molecule type" value="Genomic_DNA"/>
</dbReference>
<comment type="caution">
    <text evidence="7">The sequence shown here is derived from an EMBL/GenBank/DDBJ whole genome shotgun (WGS) entry which is preliminary data.</text>
</comment>
<dbReference type="PANTHER" id="PTHR30055">
    <property type="entry name" value="HTH-TYPE TRANSCRIPTIONAL REGULATOR RUTR"/>
    <property type="match status" value="1"/>
</dbReference>
<dbReference type="SUPFAM" id="SSF48498">
    <property type="entry name" value="Tetracyclin repressor-like, C-terminal domain"/>
    <property type="match status" value="1"/>
</dbReference>
<keyword evidence="3 5" id="KW-0238">DNA-binding</keyword>